<keyword evidence="2" id="KW-0808">Transferase</keyword>
<evidence type="ECO:0000256" key="2">
    <source>
        <dbReference type="ARBA" id="ARBA00022679"/>
    </source>
</evidence>
<feature type="transmembrane region" description="Helical" evidence="3">
    <location>
        <begin position="502"/>
        <end position="522"/>
    </location>
</feature>
<organism evidence="4 5">
    <name type="scientific">Aspergillus chevalieri</name>
    <name type="common">Eurotium chevalieri</name>
    <dbReference type="NCBI Taxonomy" id="182096"/>
    <lineage>
        <taxon>Eukaryota</taxon>
        <taxon>Fungi</taxon>
        <taxon>Dikarya</taxon>
        <taxon>Ascomycota</taxon>
        <taxon>Pezizomycotina</taxon>
        <taxon>Eurotiomycetes</taxon>
        <taxon>Eurotiomycetidae</taxon>
        <taxon>Eurotiales</taxon>
        <taxon>Aspergillaceae</taxon>
        <taxon>Aspergillus</taxon>
        <taxon>Aspergillus subgen. Aspergillus</taxon>
    </lineage>
</organism>
<dbReference type="EMBL" id="AP024419">
    <property type="protein sequence ID" value="BCR88254.1"/>
    <property type="molecule type" value="Genomic_DNA"/>
</dbReference>
<dbReference type="GO" id="GO:0008194">
    <property type="term" value="F:UDP-glycosyltransferase activity"/>
    <property type="evidence" value="ECO:0007669"/>
    <property type="project" value="InterPro"/>
</dbReference>
<keyword evidence="3" id="KW-0472">Membrane</keyword>
<dbReference type="KEGG" id="ache:ACHE_40818A"/>
<dbReference type="Gene3D" id="3.40.50.2000">
    <property type="entry name" value="Glycogen Phosphorylase B"/>
    <property type="match status" value="2"/>
</dbReference>
<keyword evidence="1" id="KW-0328">Glycosyltransferase</keyword>
<evidence type="ECO:0000256" key="1">
    <source>
        <dbReference type="ARBA" id="ARBA00022676"/>
    </source>
</evidence>
<dbReference type="AlphaFoldDB" id="A0A7R7VQK9"/>
<dbReference type="InterPro" id="IPR050271">
    <property type="entry name" value="UDP-glycosyltransferase"/>
</dbReference>
<proteinExistence type="predicted"/>
<dbReference type="InterPro" id="IPR002213">
    <property type="entry name" value="UDP_glucos_trans"/>
</dbReference>
<evidence type="ECO:0000313" key="5">
    <source>
        <dbReference type="Proteomes" id="UP000637239"/>
    </source>
</evidence>
<accession>A0A7R7VQK9</accession>
<dbReference type="Pfam" id="PF00201">
    <property type="entry name" value="UDPGT"/>
    <property type="match status" value="1"/>
</dbReference>
<protein>
    <recommendedName>
        <fullName evidence="6">UDP-glucoronosyl and UDP-glucosyl transferase</fullName>
    </recommendedName>
</protein>
<dbReference type="PANTHER" id="PTHR48043:SF145">
    <property type="entry name" value="FI06409P-RELATED"/>
    <property type="match status" value="1"/>
</dbReference>
<dbReference type="Proteomes" id="UP000637239">
    <property type="component" value="Chromosome 4"/>
</dbReference>
<sequence>MDQSIHPPRKILLVVTTGGFTHAAPVLEIGRALASRGHTIEFATLEGQEDWIRDKGKYDFVTKVYLLGPGPTDEQLEAHYRRSQAWDISKGLGASMESKYMFDSFWPQTYHGLKRMMNNPMTRPSMMIADFFVDAVKDIHVEYRLPIAVVWPNMPFLMLPCPYIPGQPGFQLEGTLTSETASMWLRIKNELVVVMGLRAIMKWMNWTKRMRRANGVYNPPHHLEKPDYLVLVNSFFGIEIPRDLPPTCAAVGPLLSPTFTPLNESYQAFLDTHQSVLYISLGTHVIVSHQDAVKIMDGVARLMQEQLIDGVIWAIGKNSRQDLDVNYTFQIKGSNIQSSELMNNKHSDWLFPFFAPQRAILDHDSTKLYFTHGGGSSANEALYHGKPCISMGFFFDQIANTTRLVAAGVAESLNKFHFTSDELYTKAKQILHSDGDGHYQRNVLRMKRIARIAAKRRNYAADLIEELMYDNELRLDDDGKELRPMHLQTADMRMPAYKAKNWDLYAVSALGGLAFVGSIWFAGRLAWMSRTSAFEGLKSVFM</sequence>
<dbReference type="RefSeq" id="XP_043136776.1">
    <property type="nucleotide sequence ID" value="XM_043279059.1"/>
</dbReference>
<keyword evidence="3" id="KW-1133">Transmembrane helix</keyword>
<evidence type="ECO:0000256" key="3">
    <source>
        <dbReference type="SAM" id="Phobius"/>
    </source>
</evidence>
<reference evidence="4" key="2">
    <citation type="submission" date="2021-02" db="EMBL/GenBank/DDBJ databases">
        <title>Aspergillus chevalieri M1 genome sequence.</title>
        <authorList>
            <person name="Kadooka C."/>
            <person name="Mori K."/>
            <person name="Futagami T."/>
        </authorList>
    </citation>
    <scope>NUCLEOTIDE SEQUENCE</scope>
    <source>
        <strain evidence="4">M1</strain>
    </source>
</reference>
<dbReference type="CDD" id="cd03784">
    <property type="entry name" value="GT1_Gtf-like"/>
    <property type="match status" value="1"/>
</dbReference>
<keyword evidence="5" id="KW-1185">Reference proteome</keyword>
<name>A0A7R7VQK9_ASPCH</name>
<keyword evidence="3" id="KW-0812">Transmembrane</keyword>
<gene>
    <name evidence="4" type="ORF">ACHE_40818A</name>
</gene>
<reference evidence="4" key="1">
    <citation type="submission" date="2021-01" db="EMBL/GenBank/DDBJ databases">
        <authorList>
            <consortium name="Aspergillus chevalieri M1 genome sequencing consortium"/>
            <person name="Kazuki M."/>
            <person name="Futagami T."/>
        </authorList>
    </citation>
    <scope>NUCLEOTIDE SEQUENCE</scope>
    <source>
        <strain evidence="4">M1</strain>
    </source>
</reference>
<evidence type="ECO:0008006" key="6">
    <source>
        <dbReference type="Google" id="ProtNLM"/>
    </source>
</evidence>
<dbReference type="PANTHER" id="PTHR48043">
    <property type="entry name" value="EG:EG0003.4 PROTEIN-RELATED"/>
    <property type="match status" value="1"/>
</dbReference>
<dbReference type="GeneID" id="66982613"/>
<evidence type="ECO:0000313" key="4">
    <source>
        <dbReference type="EMBL" id="BCR88254.1"/>
    </source>
</evidence>
<dbReference type="SUPFAM" id="SSF53756">
    <property type="entry name" value="UDP-Glycosyltransferase/glycogen phosphorylase"/>
    <property type="match status" value="1"/>
</dbReference>